<evidence type="ECO:0000256" key="9">
    <source>
        <dbReference type="ARBA" id="ARBA00030268"/>
    </source>
</evidence>
<dbReference type="NCBIfam" id="TIGR00233">
    <property type="entry name" value="trpS"/>
    <property type="match status" value="1"/>
</dbReference>
<gene>
    <name evidence="13" type="ORF">POLS_LOCUS5085</name>
</gene>
<reference evidence="13" key="1">
    <citation type="submission" date="2021-07" db="EMBL/GenBank/DDBJ databases">
        <authorList>
            <person name="Branca A.L. A."/>
        </authorList>
    </citation>
    <scope>NUCLEOTIDE SEQUENCE</scope>
</reference>
<dbReference type="InterPro" id="IPR002306">
    <property type="entry name" value="Trp-tRNA-ligase"/>
</dbReference>
<keyword evidence="4 12" id="KW-0436">Ligase</keyword>
<dbReference type="FunFam" id="3.40.50.620:FF:000082">
    <property type="entry name" value="MSW1p Mitochondrial tryptophanyl-tRNA synthetase"/>
    <property type="match status" value="1"/>
</dbReference>
<dbReference type="PANTHER" id="PTHR43766:SF1">
    <property type="entry name" value="TRYPTOPHAN--TRNA LIGASE, MITOCHONDRIAL"/>
    <property type="match status" value="1"/>
</dbReference>
<sequence>MCSNIPRQWHAASRSLSGKYLHRQSNGLSHLPKRLSSSNHPPAQEPIIFSGIQPTGVPHLGNYLGALLPWVKLQQEAQDGTKLFFSVVDLHALTIPQEAAQLRKWRREALATLLAVGLDPKRSTIFYQSSVPAHTELMWILSTVASMGYLSRMTQWKSKLQLPDDATLDDSTARAQLRLGLFSYPVLQAADILIHRATHVPVGEDQRQHLEFSRYTANSFNHLYGPIFPTPEALISPAKRVMSLKEPTSKMSKSHADEKSRIILTDSPAEIRKKVKVALTDSEAGVTYDPVRRPGVSNLIEILSHLNGASREEIVREYHGASLRALKERVAEHIISHLQEIRDRYLSLMRDSTGYLESVAEEGAEAARANSRVTMQHVREAMGL</sequence>
<dbReference type="AlphaFoldDB" id="A0A9W4MS97"/>
<evidence type="ECO:0000313" key="13">
    <source>
        <dbReference type="EMBL" id="CAG8115758.1"/>
    </source>
</evidence>
<dbReference type="InterPro" id="IPR024109">
    <property type="entry name" value="Trp-tRNA-ligase_bac-type"/>
</dbReference>
<keyword evidence="7 12" id="KW-0648">Protein biosynthesis</keyword>
<dbReference type="Gene3D" id="1.10.240.10">
    <property type="entry name" value="Tyrosyl-Transfer RNA Synthetase"/>
    <property type="match status" value="1"/>
</dbReference>
<keyword evidence="14" id="KW-1185">Reference proteome</keyword>
<evidence type="ECO:0000256" key="11">
    <source>
        <dbReference type="ARBA" id="ARBA00069760"/>
    </source>
</evidence>
<dbReference type="InterPro" id="IPR050203">
    <property type="entry name" value="Trp-tRNA_synthetase"/>
</dbReference>
<evidence type="ECO:0000313" key="14">
    <source>
        <dbReference type="Proteomes" id="UP001153618"/>
    </source>
</evidence>
<organism evidence="13 14">
    <name type="scientific">Penicillium olsonii</name>
    <dbReference type="NCBI Taxonomy" id="99116"/>
    <lineage>
        <taxon>Eukaryota</taxon>
        <taxon>Fungi</taxon>
        <taxon>Dikarya</taxon>
        <taxon>Ascomycota</taxon>
        <taxon>Pezizomycotina</taxon>
        <taxon>Eurotiomycetes</taxon>
        <taxon>Eurotiomycetidae</taxon>
        <taxon>Eurotiales</taxon>
        <taxon>Aspergillaceae</taxon>
        <taxon>Penicillium</taxon>
    </lineage>
</organism>
<dbReference type="FunFam" id="1.10.240.10:FF:000002">
    <property type="entry name" value="Tryptophan--tRNA ligase"/>
    <property type="match status" value="1"/>
</dbReference>
<evidence type="ECO:0000256" key="12">
    <source>
        <dbReference type="RuleBase" id="RU363036"/>
    </source>
</evidence>
<dbReference type="GO" id="GO:0004830">
    <property type="term" value="F:tryptophan-tRNA ligase activity"/>
    <property type="evidence" value="ECO:0007669"/>
    <property type="project" value="UniProtKB-EC"/>
</dbReference>
<dbReference type="EMBL" id="CAJVOS010000027">
    <property type="protein sequence ID" value="CAG8115758.1"/>
    <property type="molecule type" value="Genomic_DNA"/>
</dbReference>
<dbReference type="EC" id="6.1.1.2" evidence="3"/>
<dbReference type="CDD" id="cd00806">
    <property type="entry name" value="TrpRS_core"/>
    <property type="match status" value="1"/>
</dbReference>
<evidence type="ECO:0000256" key="8">
    <source>
        <dbReference type="ARBA" id="ARBA00023146"/>
    </source>
</evidence>
<evidence type="ECO:0000256" key="10">
    <source>
        <dbReference type="ARBA" id="ARBA00049929"/>
    </source>
</evidence>
<comment type="subcellular location">
    <subcellularLocation>
        <location evidence="1">Mitochondrion matrix</location>
    </subcellularLocation>
</comment>
<dbReference type="GO" id="GO:0005524">
    <property type="term" value="F:ATP binding"/>
    <property type="evidence" value="ECO:0007669"/>
    <property type="project" value="UniProtKB-KW"/>
</dbReference>
<evidence type="ECO:0000256" key="4">
    <source>
        <dbReference type="ARBA" id="ARBA00022598"/>
    </source>
</evidence>
<evidence type="ECO:0000256" key="3">
    <source>
        <dbReference type="ARBA" id="ARBA00013161"/>
    </source>
</evidence>
<comment type="similarity">
    <text evidence="2 12">Belongs to the class-I aminoacyl-tRNA synthetase family.</text>
</comment>
<evidence type="ECO:0000256" key="5">
    <source>
        <dbReference type="ARBA" id="ARBA00022741"/>
    </source>
</evidence>
<keyword evidence="8 12" id="KW-0030">Aminoacyl-tRNA synthetase</keyword>
<keyword evidence="5 12" id="KW-0547">Nucleotide-binding</keyword>
<keyword evidence="6 12" id="KW-0067">ATP-binding</keyword>
<dbReference type="OrthoDB" id="15808at2759"/>
<dbReference type="GO" id="GO:0070183">
    <property type="term" value="P:mitochondrial tryptophanyl-tRNA aminoacylation"/>
    <property type="evidence" value="ECO:0007669"/>
    <property type="project" value="TreeGrafter"/>
</dbReference>
<dbReference type="SUPFAM" id="SSF52374">
    <property type="entry name" value="Nucleotidylyl transferase"/>
    <property type="match status" value="1"/>
</dbReference>
<comment type="catalytic activity">
    <reaction evidence="10">
        <text>tRNA(Trp) + L-tryptophan + ATP = L-tryptophyl-tRNA(Trp) + AMP + diphosphate + H(+)</text>
        <dbReference type="Rhea" id="RHEA:24080"/>
        <dbReference type="Rhea" id="RHEA-COMP:9671"/>
        <dbReference type="Rhea" id="RHEA-COMP:9705"/>
        <dbReference type="ChEBI" id="CHEBI:15378"/>
        <dbReference type="ChEBI" id="CHEBI:30616"/>
        <dbReference type="ChEBI" id="CHEBI:33019"/>
        <dbReference type="ChEBI" id="CHEBI:57912"/>
        <dbReference type="ChEBI" id="CHEBI:78442"/>
        <dbReference type="ChEBI" id="CHEBI:78535"/>
        <dbReference type="ChEBI" id="CHEBI:456215"/>
        <dbReference type="EC" id="6.1.1.2"/>
    </reaction>
</comment>
<dbReference type="InterPro" id="IPR001412">
    <property type="entry name" value="aa-tRNA-synth_I_CS"/>
</dbReference>
<dbReference type="PROSITE" id="PS00178">
    <property type="entry name" value="AA_TRNA_LIGASE_I"/>
    <property type="match status" value="1"/>
</dbReference>
<proteinExistence type="inferred from homology"/>
<dbReference type="Proteomes" id="UP001153618">
    <property type="component" value="Unassembled WGS sequence"/>
</dbReference>
<evidence type="ECO:0000256" key="2">
    <source>
        <dbReference type="ARBA" id="ARBA00005594"/>
    </source>
</evidence>
<dbReference type="Pfam" id="PF00579">
    <property type="entry name" value="tRNA-synt_1b"/>
    <property type="match status" value="1"/>
</dbReference>
<evidence type="ECO:0000256" key="1">
    <source>
        <dbReference type="ARBA" id="ARBA00004305"/>
    </source>
</evidence>
<evidence type="ECO:0000256" key="6">
    <source>
        <dbReference type="ARBA" id="ARBA00022840"/>
    </source>
</evidence>
<dbReference type="PANTHER" id="PTHR43766">
    <property type="entry name" value="TRYPTOPHAN--TRNA LIGASE, MITOCHONDRIAL"/>
    <property type="match status" value="1"/>
</dbReference>
<dbReference type="HAMAP" id="MF_00140_B">
    <property type="entry name" value="Trp_tRNA_synth_B"/>
    <property type="match status" value="1"/>
</dbReference>
<comment type="caution">
    <text evidence="13">The sequence shown here is derived from an EMBL/GenBank/DDBJ whole genome shotgun (WGS) entry which is preliminary data.</text>
</comment>
<accession>A0A9W4MS97</accession>
<dbReference type="InterPro" id="IPR002305">
    <property type="entry name" value="aa-tRNA-synth_Ic"/>
</dbReference>
<evidence type="ECO:0000256" key="7">
    <source>
        <dbReference type="ARBA" id="ARBA00022917"/>
    </source>
</evidence>
<name>A0A9W4MS97_PENOL</name>
<dbReference type="GO" id="GO:0005759">
    <property type="term" value="C:mitochondrial matrix"/>
    <property type="evidence" value="ECO:0007669"/>
    <property type="project" value="UniProtKB-SubCell"/>
</dbReference>
<dbReference type="Gene3D" id="3.40.50.620">
    <property type="entry name" value="HUPs"/>
    <property type="match status" value="1"/>
</dbReference>
<dbReference type="PRINTS" id="PR01039">
    <property type="entry name" value="TRNASYNTHTRP"/>
</dbReference>
<dbReference type="InterPro" id="IPR014729">
    <property type="entry name" value="Rossmann-like_a/b/a_fold"/>
</dbReference>
<protein>
    <recommendedName>
        <fullName evidence="11">Tryptophan--tRNA ligase, mitochondrial</fullName>
        <ecNumber evidence="3">6.1.1.2</ecNumber>
    </recommendedName>
    <alternativeName>
        <fullName evidence="9">Tryptophanyl-tRNA synthetase</fullName>
    </alternativeName>
</protein>